<dbReference type="EMBL" id="JAFBBP010000001">
    <property type="protein sequence ID" value="MBM7493640.1"/>
    <property type="molecule type" value="Genomic_DNA"/>
</dbReference>
<dbReference type="InterPro" id="IPR028098">
    <property type="entry name" value="Glyco_trans_4-like_N"/>
</dbReference>
<dbReference type="Gene3D" id="3.40.50.2000">
    <property type="entry name" value="Glycogen Phosphorylase B"/>
    <property type="match status" value="2"/>
</dbReference>
<evidence type="ECO:0000256" key="1">
    <source>
        <dbReference type="ARBA" id="ARBA00022676"/>
    </source>
</evidence>
<evidence type="ECO:0000313" key="4">
    <source>
        <dbReference type="EMBL" id="MBM7493640.1"/>
    </source>
</evidence>
<keyword evidence="5" id="KW-1185">Reference proteome</keyword>
<evidence type="ECO:0000313" key="5">
    <source>
        <dbReference type="Proteomes" id="UP000764837"/>
    </source>
</evidence>
<name>A0ABS2LZK6_9ACTN</name>
<keyword evidence="1" id="KW-0328">Glycosyltransferase</keyword>
<feature type="domain" description="Glycosyltransferase subfamily 4-like N-terminal" evidence="3">
    <location>
        <begin position="9"/>
        <end position="168"/>
    </location>
</feature>
<dbReference type="SUPFAM" id="SSF53756">
    <property type="entry name" value="UDP-Glycosyltransferase/glycogen phosphorylase"/>
    <property type="match status" value="1"/>
</dbReference>
<gene>
    <name evidence="4" type="ORF">JOD64_004862</name>
</gene>
<comment type="caution">
    <text evidence="4">The sequence shown here is derived from an EMBL/GenBank/DDBJ whole genome shotgun (WGS) entry which is preliminary data.</text>
</comment>
<evidence type="ECO:0000259" key="3">
    <source>
        <dbReference type="Pfam" id="PF13579"/>
    </source>
</evidence>
<dbReference type="Proteomes" id="UP000764837">
    <property type="component" value="Unassembled WGS sequence"/>
</dbReference>
<dbReference type="PANTHER" id="PTHR12526">
    <property type="entry name" value="GLYCOSYLTRANSFERASE"/>
    <property type="match status" value="1"/>
</dbReference>
<dbReference type="Pfam" id="PF13692">
    <property type="entry name" value="Glyco_trans_1_4"/>
    <property type="match status" value="1"/>
</dbReference>
<keyword evidence="2" id="KW-0808">Transferase</keyword>
<evidence type="ECO:0000256" key="2">
    <source>
        <dbReference type="ARBA" id="ARBA00022679"/>
    </source>
</evidence>
<reference evidence="4 5" key="1">
    <citation type="submission" date="2021-01" db="EMBL/GenBank/DDBJ databases">
        <title>Sequencing the genomes of 1000 actinobacteria strains.</title>
        <authorList>
            <person name="Klenk H.-P."/>
        </authorList>
    </citation>
    <scope>NUCLEOTIDE SEQUENCE [LARGE SCALE GENOMIC DNA]</scope>
    <source>
        <strain evidence="4 5">DSM 100204</strain>
    </source>
</reference>
<organism evidence="4 5">
    <name type="scientific">Micromonospora luteifusca</name>
    <dbReference type="NCBI Taxonomy" id="709860"/>
    <lineage>
        <taxon>Bacteria</taxon>
        <taxon>Bacillati</taxon>
        <taxon>Actinomycetota</taxon>
        <taxon>Actinomycetes</taxon>
        <taxon>Micromonosporales</taxon>
        <taxon>Micromonosporaceae</taxon>
        <taxon>Micromonospora</taxon>
    </lineage>
</organism>
<protein>
    <submittedName>
        <fullName evidence="4">Glycosyltransferase involved in cell wall biosynthesis</fullName>
    </submittedName>
</protein>
<accession>A0ABS2LZK6</accession>
<sequence length="414" mass="45079">MVMPTQTHTFAWGLVKSIRAAGCPVHLVSAAPASTFPRNRKILFRPGRFQQDGVQGDLLGFVNLLGVKHLTRFLSAVRSGRRALRRQGSDVLLIHGVHTPFLWFGVLAARRRWVRVVPVLTDPPGVALPTDGRIVRGLRRLDRALVRSALRRSSGVVVLTAALADDFAPSVPRLVMEGIFNPPSVDPSTSTAIGSVDAASEASPSSAKIGPTRALVYAGGLTRAYGVDRLVEAFRGLTAPDLRLFLFGRGELEDWLETQAKSDPRVVPPELLNRDALVKRLARAALLVNPRPVGQSFVRYSFPSKIIEYLSTGVPVVTTRLPGIPPDYERYLLFADSDTVEGLREAMLRALALPPEASRALGAAGAAFVRETRGPAAQGQRIRSFLAGLTTISPDQDDVRAQQRKLPRHEVGRR</sequence>
<dbReference type="Pfam" id="PF13579">
    <property type="entry name" value="Glyco_trans_4_4"/>
    <property type="match status" value="1"/>
</dbReference>
<proteinExistence type="predicted"/>